<feature type="domain" description="FecR N-terminal" evidence="2">
    <location>
        <begin position="15"/>
        <end position="53"/>
    </location>
</feature>
<dbReference type="RefSeq" id="WP_094799962.1">
    <property type="nucleotide sequence ID" value="NZ_NEVP01000006.1"/>
</dbReference>
<dbReference type="InterPro" id="IPR012373">
    <property type="entry name" value="Ferrdict_sens_TM"/>
</dbReference>
<dbReference type="InterPro" id="IPR032623">
    <property type="entry name" value="FecR_N"/>
</dbReference>
<name>A0A261TQR8_9BORD</name>
<dbReference type="PANTHER" id="PTHR30273:SF2">
    <property type="entry name" value="PROTEIN FECR"/>
    <property type="match status" value="1"/>
</dbReference>
<dbReference type="OrthoDB" id="1100567at2"/>
<dbReference type="Pfam" id="PF04773">
    <property type="entry name" value="FecR"/>
    <property type="match status" value="1"/>
</dbReference>
<dbReference type="PANTHER" id="PTHR30273">
    <property type="entry name" value="PERIPLASMIC SIGNAL SENSOR AND SIGMA FACTOR ACTIVATOR FECR-RELATED"/>
    <property type="match status" value="1"/>
</dbReference>
<evidence type="ECO:0000313" key="3">
    <source>
        <dbReference type="EMBL" id="OZI52004.1"/>
    </source>
</evidence>
<protein>
    <submittedName>
        <fullName evidence="3">Iron dicitrate transport regulator FecR</fullName>
    </submittedName>
</protein>
<reference evidence="3 4" key="1">
    <citation type="submission" date="2017-05" db="EMBL/GenBank/DDBJ databases">
        <title>Complete and WGS of Bordetella genogroups.</title>
        <authorList>
            <person name="Spilker T."/>
            <person name="LiPuma J."/>
        </authorList>
    </citation>
    <scope>NUCLEOTIDE SEQUENCE [LARGE SCALE GENOMIC DNA]</scope>
    <source>
        <strain evidence="3 4">AU10456</strain>
    </source>
</reference>
<dbReference type="Proteomes" id="UP000216913">
    <property type="component" value="Unassembled WGS sequence"/>
</dbReference>
<dbReference type="EMBL" id="NEVP01000006">
    <property type="protein sequence ID" value="OZI52004.1"/>
    <property type="molecule type" value="Genomic_DNA"/>
</dbReference>
<comment type="caution">
    <text evidence="3">The sequence shown here is derived from an EMBL/GenBank/DDBJ whole genome shotgun (WGS) entry which is preliminary data.</text>
</comment>
<evidence type="ECO:0000259" key="1">
    <source>
        <dbReference type="Pfam" id="PF04773"/>
    </source>
</evidence>
<evidence type="ECO:0000259" key="2">
    <source>
        <dbReference type="Pfam" id="PF16220"/>
    </source>
</evidence>
<organism evidence="3 4">
    <name type="scientific">Bordetella genomosp. 5</name>
    <dbReference type="NCBI Taxonomy" id="1395608"/>
    <lineage>
        <taxon>Bacteria</taxon>
        <taxon>Pseudomonadati</taxon>
        <taxon>Pseudomonadota</taxon>
        <taxon>Betaproteobacteria</taxon>
        <taxon>Burkholderiales</taxon>
        <taxon>Alcaligenaceae</taxon>
        <taxon>Bordetella</taxon>
    </lineage>
</organism>
<dbReference type="GO" id="GO:0016989">
    <property type="term" value="F:sigma factor antagonist activity"/>
    <property type="evidence" value="ECO:0007669"/>
    <property type="project" value="TreeGrafter"/>
</dbReference>
<gene>
    <name evidence="3" type="ORF">CAL25_10890</name>
</gene>
<dbReference type="Gene3D" id="2.60.120.1440">
    <property type="match status" value="1"/>
</dbReference>
<accession>A0A261TQR8</accession>
<dbReference type="InterPro" id="IPR006860">
    <property type="entry name" value="FecR"/>
</dbReference>
<sequence>MSAARAERLHADIVREAARWMMRTGDAPDADTLAACTAWRQADARHELAWQRLTGIRQEVGGLTGGPVSETTASQTILRYCEGRSRRSALKWMVGGIGLGGLTWAGLREGWWDGSTVHRTAVGQQQTLTLADGTLLTLNTDSTVALHYDARQRRVDLRAGEILIATAPDPSGRPFTVETPNGRLTPLGTRFVVRQLDDDGAATRIGVFEGAVRVEPRAHTQAARVVHAGEQLEFDRRTLAPAAPIEGGTPAWAAGMLVANRMRLDRFLTELGRYRPGLVRCDDAVAHREVTGAFRIDDTDKALEVVAGVLDLELRYRTRYWVTVGPRQPA</sequence>
<dbReference type="Pfam" id="PF16220">
    <property type="entry name" value="DUF4880"/>
    <property type="match status" value="1"/>
</dbReference>
<keyword evidence="4" id="KW-1185">Reference proteome</keyword>
<proteinExistence type="predicted"/>
<dbReference type="AlphaFoldDB" id="A0A261TQR8"/>
<dbReference type="PIRSF" id="PIRSF018266">
    <property type="entry name" value="FecR"/>
    <property type="match status" value="1"/>
</dbReference>
<feature type="domain" description="FecR protein" evidence="1">
    <location>
        <begin position="117"/>
        <end position="213"/>
    </location>
</feature>
<evidence type="ECO:0000313" key="4">
    <source>
        <dbReference type="Proteomes" id="UP000216913"/>
    </source>
</evidence>